<feature type="domain" description="Solute-binding protein family 5" evidence="5">
    <location>
        <begin position="83"/>
        <end position="451"/>
    </location>
</feature>
<dbReference type="Gene3D" id="3.90.76.10">
    <property type="entry name" value="Dipeptide-binding Protein, Domain 1"/>
    <property type="match status" value="1"/>
</dbReference>
<dbReference type="OrthoDB" id="9796817at2"/>
<dbReference type="Proteomes" id="UP000181936">
    <property type="component" value="Chromosome"/>
</dbReference>
<dbReference type="Pfam" id="PF00496">
    <property type="entry name" value="SBP_bac_5"/>
    <property type="match status" value="1"/>
</dbReference>
<evidence type="ECO:0000256" key="2">
    <source>
        <dbReference type="ARBA" id="ARBA00022448"/>
    </source>
</evidence>
<dbReference type="InterPro" id="IPR039424">
    <property type="entry name" value="SBP_5"/>
</dbReference>
<name>A0A1L3MRB6_9BACI</name>
<comment type="similarity">
    <text evidence="1">Belongs to the bacterial solute-binding protein 5 family.</text>
</comment>
<organism evidence="6 7">
    <name type="scientific">Bacillus weihaiensis</name>
    <dbReference type="NCBI Taxonomy" id="1547283"/>
    <lineage>
        <taxon>Bacteria</taxon>
        <taxon>Bacillati</taxon>
        <taxon>Bacillota</taxon>
        <taxon>Bacilli</taxon>
        <taxon>Bacillales</taxon>
        <taxon>Bacillaceae</taxon>
        <taxon>Bacillus</taxon>
    </lineage>
</organism>
<dbReference type="PANTHER" id="PTHR30290:SF9">
    <property type="entry name" value="OLIGOPEPTIDE-BINDING PROTEIN APPA"/>
    <property type="match status" value="1"/>
</dbReference>
<dbReference type="GO" id="GO:0042597">
    <property type="term" value="C:periplasmic space"/>
    <property type="evidence" value="ECO:0007669"/>
    <property type="project" value="UniProtKB-ARBA"/>
</dbReference>
<dbReference type="PROSITE" id="PS51257">
    <property type="entry name" value="PROKAR_LIPOPROTEIN"/>
    <property type="match status" value="1"/>
</dbReference>
<dbReference type="InterPro" id="IPR000914">
    <property type="entry name" value="SBP_5_dom"/>
</dbReference>
<sequence length="534" mass="59767">MKNKKNSILTLLLACVFLVSACSSQSTSEQSEGTNESGRNTIVVGLEAEPTTLDAHQMSDYNSSRTAMEVYDQLVQFKDESTELEPDLAEKWDVSDDGLEYTFYLKQDVTFHDGTPFNADAVKFSFERQIDPNHPFHDTGQYAYAEFTFGTVDQIEVVDDFTVKITLKEAFAPFLSNLAMHAASIVSPTAVEEYGADFSMNPVGTGPFKFVSWDPGVEVVLEKNPDYFKGAPEIDQLIFKPITEAQTRLAELEAGNIDLIVSVPPDDLERLKSDENLQVVEQAGMHTWWTAFNTQKEPFNNVKVRQAVSYAINKEAIVDGILQGTGELANTPLPPTVWGHNPNVKNYEYDPEKAKELLAEAGYADGFEVTYWVPESGSGMQQPQAMAAAIQADLKEVGITVEIQTLEWGAYLDKVFLPPDQNDMDMHQMSWIGDNGDPDNFLYILLSSEQWPTAGFNDSYYKNEKVDELLANARVTKDKGERTAMYEEAQVLIMEDAPMVVMDHEKQIIVANNRVKDFALHPTGVFRFSEVKVE</sequence>
<dbReference type="RefSeq" id="WP_072579710.1">
    <property type="nucleotide sequence ID" value="NZ_CP016020.1"/>
</dbReference>
<dbReference type="SUPFAM" id="SSF53850">
    <property type="entry name" value="Periplasmic binding protein-like II"/>
    <property type="match status" value="1"/>
</dbReference>
<dbReference type="CDD" id="cd08493">
    <property type="entry name" value="PBP2_DppA_like"/>
    <property type="match status" value="1"/>
</dbReference>
<evidence type="ECO:0000259" key="5">
    <source>
        <dbReference type="Pfam" id="PF00496"/>
    </source>
</evidence>
<evidence type="ECO:0000256" key="4">
    <source>
        <dbReference type="SAM" id="SignalP"/>
    </source>
</evidence>
<dbReference type="AlphaFoldDB" id="A0A1L3MRB6"/>
<dbReference type="PANTHER" id="PTHR30290">
    <property type="entry name" value="PERIPLASMIC BINDING COMPONENT OF ABC TRANSPORTER"/>
    <property type="match status" value="1"/>
</dbReference>
<keyword evidence="3 4" id="KW-0732">Signal</keyword>
<evidence type="ECO:0000256" key="1">
    <source>
        <dbReference type="ARBA" id="ARBA00005695"/>
    </source>
</evidence>
<dbReference type="GO" id="GO:0043190">
    <property type="term" value="C:ATP-binding cassette (ABC) transporter complex"/>
    <property type="evidence" value="ECO:0007669"/>
    <property type="project" value="InterPro"/>
</dbReference>
<keyword evidence="2" id="KW-0813">Transport</keyword>
<protein>
    <submittedName>
        <fullName evidence="6">Peptide ABC transporter substrate-binding protein</fullName>
    </submittedName>
</protein>
<dbReference type="InterPro" id="IPR030678">
    <property type="entry name" value="Peptide/Ni-bd"/>
</dbReference>
<keyword evidence="7" id="KW-1185">Reference proteome</keyword>
<evidence type="ECO:0000256" key="3">
    <source>
        <dbReference type="ARBA" id="ARBA00022729"/>
    </source>
</evidence>
<feature type="chain" id="PRO_5039684984" evidence="4">
    <location>
        <begin position="22"/>
        <end position="534"/>
    </location>
</feature>
<gene>
    <name evidence="6" type="ORF">A9C19_09220</name>
</gene>
<dbReference type="PIRSF" id="PIRSF002741">
    <property type="entry name" value="MppA"/>
    <property type="match status" value="1"/>
</dbReference>
<reference evidence="6 7" key="1">
    <citation type="journal article" date="2016" name="Sci. Rep.">
        <title>Complete genome sequence and transcriptomic analysis of a novel marine strain Bacillus weihaiensis reveals the mechanism of brown algae degradation.</title>
        <authorList>
            <person name="Zhu Y."/>
            <person name="Chen P."/>
            <person name="Bao Y."/>
            <person name="Men Y."/>
            <person name="Zeng Y."/>
            <person name="Yang J."/>
            <person name="Sun J."/>
            <person name="Sun Y."/>
        </authorList>
    </citation>
    <scope>NUCLEOTIDE SEQUENCE [LARGE SCALE GENOMIC DNA]</scope>
    <source>
        <strain evidence="6 7">Alg07</strain>
    </source>
</reference>
<dbReference type="KEGG" id="bwh:A9C19_09220"/>
<proteinExistence type="inferred from homology"/>
<dbReference type="Gene3D" id="3.40.190.10">
    <property type="entry name" value="Periplasmic binding protein-like II"/>
    <property type="match status" value="1"/>
</dbReference>
<dbReference type="GO" id="GO:0015833">
    <property type="term" value="P:peptide transport"/>
    <property type="evidence" value="ECO:0007669"/>
    <property type="project" value="TreeGrafter"/>
</dbReference>
<evidence type="ECO:0000313" key="6">
    <source>
        <dbReference type="EMBL" id="APH04915.1"/>
    </source>
</evidence>
<dbReference type="EMBL" id="CP016020">
    <property type="protein sequence ID" value="APH04915.1"/>
    <property type="molecule type" value="Genomic_DNA"/>
</dbReference>
<dbReference type="Gene3D" id="3.10.105.10">
    <property type="entry name" value="Dipeptide-binding Protein, Domain 3"/>
    <property type="match status" value="1"/>
</dbReference>
<accession>A0A1L3MRB6</accession>
<feature type="signal peptide" evidence="4">
    <location>
        <begin position="1"/>
        <end position="21"/>
    </location>
</feature>
<dbReference type="GO" id="GO:1904680">
    <property type="term" value="F:peptide transmembrane transporter activity"/>
    <property type="evidence" value="ECO:0007669"/>
    <property type="project" value="TreeGrafter"/>
</dbReference>
<dbReference type="STRING" id="1547283.A9C19_09220"/>
<evidence type="ECO:0000313" key="7">
    <source>
        <dbReference type="Proteomes" id="UP000181936"/>
    </source>
</evidence>